<dbReference type="PANTHER" id="PTHR10587:SF80">
    <property type="entry name" value="CHITOOLIGOSACCHARIDE DEACETYLASE"/>
    <property type="match status" value="1"/>
</dbReference>
<dbReference type="RefSeq" id="WP_147665412.1">
    <property type="nucleotide sequence ID" value="NZ_VDUW01000001.1"/>
</dbReference>
<name>A0A5C8P3G1_9BACI</name>
<keyword evidence="1" id="KW-0812">Transmembrane</keyword>
<accession>A0A5C8P3G1</accession>
<dbReference type="OrthoDB" id="9812065at2"/>
<dbReference type="NCBIfam" id="TIGR02873">
    <property type="entry name" value="spore_ylxY"/>
    <property type="match status" value="1"/>
</dbReference>
<dbReference type="InterPro" id="IPR002509">
    <property type="entry name" value="NODB_dom"/>
</dbReference>
<evidence type="ECO:0000313" key="3">
    <source>
        <dbReference type="EMBL" id="TXL67726.1"/>
    </source>
</evidence>
<dbReference type="Proteomes" id="UP000321574">
    <property type="component" value="Unassembled WGS sequence"/>
</dbReference>
<keyword evidence="1" id="KW-0472">Membrane</keyword>
<organism evidence="3 4">
    <name type="scientific">Cerasibacillus terrae</name>
    <dbReference type="NCBI Taxonomy" id="2498845"/>
    <lineage>
        <taxon>Bacteria</taxon>
        <taxon>Bacillati</taxon>
        <taxon>Bacillota</taxon>
        <taxon>Bacilli</taxon>
        <taxon>Bacillales</taxon>
        <taxon>Bacillaceae</taxon>
        <taxon>Cerasibacillus</taxon>
    </lineage>
</organism>
<keyword evidence="4" id="KW-1185">Reference proteome</keyword>
<dbReference type="Pfam" id="PF01522">
    <property type="entry name" value="Polysacc_deac_1"/>
    <property type="match status" value="1"/>
</dbReference>
<dbReference type="SUPFAM" id="SSF88713">
    <property type="entry name" value="Glycoside hydrolase/deacetylase"/>
    <property type="match status" value="1"/>
</dbReference>
<dbReference type="CDD" id="cd10950">
    <property type="entry name" value="CE4_BsYlxY_like"/>
    <property type="match status" value="1"/>
</dbReference>
<reference evidence="3 4" key="1">
    <citation type="submission" date="2019-06" db="EMBL/GenBank/DDBJ databases">
        <title>Cerasibacillus sp. nov., isolated from maize field.</title>
        <authorList>
            <person name="Lin S.-Y."/>
            <person name="Tsai C.-F."/>
            <person name="Young C.-C."/>
        </authorList>
    </citation>
    <scope>NUCLEOTIDE SEQUENCE [LARGE SCALE GENOMIC DNA]</scope>
    <source>
        <strain evidence="3 4">CC-CFT480</strain>
    </source>
</reference>
<dbReference type="InterPro" id="IPR014228">
    <property type="entry name" value="Spore_polysacc_deacetyl_YlxY"/>
</dbReference>
<dbReference type="GO" id="GO:0016810">
    <property type="term" value="F:hydrolase activity, acting on carbon-nitrogen (but not peptide) bonds"/>
    <property type="evidence" value="ECO:0007669"/>
    <property type="project" value="InterPro"/>
</dbReference>
<keyword evidence="1" id="KW-1133">Transmembrane helix</keyword>
<dbReference type="GO" id="GO:0016020">
    <property type="term" value="C:membrane"/>
    <property type="evidence" value="ECO:0007669"/>
    <property type="project" value="TreeGrafter"/>
</dbReference>
<protein>
    <recommendedName>
        <fullName evidence="2">NodB homology domain-containing protein</fullName>
    </recommendedName>
</protein>
<feature type="domain" description="NodB homology" evidence="2">
    <location>
        <begin position="129"/>
        <end position="305"/>
    </location>
</feature>
<dbReference type="Gene3D" id="3.20.20.370">
    <property type="entry name" value="Glycoside hydrolase/deacetylase"/>
    <property type="match status" value="1"/>
</dbReference>
<dbReference type="EMBL" id="VDUW01000001">
    <property type="protein sequence ID" value="TXL67726.1"/>
    <property type="molecule type" value="Genomic_DNA"/>
</dbReference>
<dbReference type="InterPro" id="IPR011330">
    <property type="entry name" value="Glyco_hydro/deAcase_b/a-brl"/>
</dbReference>
<dbReference type="GO" id="GO:0005975">
    <property type="term" value="P:carbohydrate metabolic process"/>
    <property type="evidence" value="ECO:0007669"/>
    <property type="project" value="InterPro"/>
</dbReference>
<comment type="caution">
    <text evidence="3">The sequence shown here is derived from an EMBL/GenBank/DDBJ whole genome shotgun (WGS) entry which is preliminary data.</text>
</comment>
<gene>
    <name evidence="3" type="ORF">FHP05_01535</name>
</gene>
<proteinExistence type="predicted"/>
<dbReference type="InterPro" id="IPR050248">
    <property type="entry name" value="Polysacc_deacetylase_ArnD"/>
</dbReference>
<sequence length="315" mass="36393">MYRLRKYIHVIVFVLLVAFTWNIHYNPFVGNYLQNYALEVSKDGNLLYEEIKQKSEQFNEEPEDAYIDRVWKKTPGRNGIRVNVKESYEKMKKSGTFNDTDLVFEEISPDVSLSDLKATPIYRGHPKKKMVALLINVSWGTEHLPKILHILKKQNIKATFFLEGKWAKENVDFVKMIDEEGHTIGNHAYNHPDMAKLSNHEIKDQIEQTNEIIKAIIEKDISWFAPPSGSFSEEVVKMADNLQMETILWTVDTIDWKKPSVSVMLNRVTKNIHPGATILMHPTPVIANGLNELITQIKEKGYRIGSIDQLLSEKR</sequence>
<dbReference type="AlphaFoldDB" id="A0A5C8P3G1"/>
<dbReference type="PROSITE" id="PS51677">
    <property type="entry name" value="NODB"/>
    <property type="match status" value="1"/>
</dbReference>
<feature type="transmembrane region" description="Helical" evidence="1">
    <location>
        <begin position="7"/>
        <end position="25"/>
    </location>
</feature>
<dbReference type="PANTHER" id="PTHR10587">
    <property type="entry name" value="GLYCOSYL TRANSFERASE-RELATED"/>
    <property type="match status" value="1"/>
</dbReference>
<evidence type="ECO:0000313" key="4">
    <source>
        <dbReference type="Proteomes" id="UP000321574"/>
    </source>
</evidence>
<evidence type="ECO:0000259" key="2">
    <source>
        <dbReference type="PROSITE" id="PS51677"/>
    </source>
</evidence>
<evidence type="ECO:0000256" key="1">
    <source>
        <dbReference type="SAM" id="Phobius"/>
    </source>
</evidence>